<dbReference type="GO" id="GO:0016020">
    <property type="term" value="C:membrane"/>
    <property type="evidence" value="ECO:0007669"/>
    <property type="project" value="GOC"/>
</dbReference>
<dbReference type="SUPFAM" id="SSF53448">
    <property type="entry name" value="Nucleotide-diphospho-sugar transferases"/>
    <property type="match status" value="1"/>
</dbReference>
<keyword evidence="5" id="KW-1185">Reference proteome</keyword>
<reference evidence="4" key="1">
    <citation type="submission" date="2022-11" db="EMBL/GenBank/DDBJ databases">
        <authorList>
            <person name="Petersen C."/>
        </authorList>
    </citation>
    <scope>NUCLEOTIDE SEQUENCE</scope>
    <source>
        <strain evidence="4">IBT 29864</strain>
    </source>
</reference>
<comment type="caution">
    <text evidence="4">The sequence shown here is derived from an EMBL/GenBank/DDBJ whole genome shotgun (WGS) entry which is preliminary data.</text>
</comment>
<dbReference type="EMBL" id="JAPZBS010000007">
    <property type="protein sequence ID" value="KAJ5368914.1"/>
    <property type="molecule type" value="Genomic_DNA"/>
</dbReference>
<evidence type="ECO:0000313" key="5">
    <source>
        <dbReference type="Proteomes" id="UP001147782"/>
    </source>
</evidence>
<dbReference type="OrthoDB" id="3647at2759"/>
<evidence type="ECO:0000256" key="2">
    <source>
        <dbReference type="ARBA" id="ARBA00022679"/>
    </source>
</evidence>
<evidence type="ECO:0000313" key="4">
    <source>
        <dbReference type="EMBL" id="KAJ5368914.1"/>
    </source>
</evidence>
<dbReference type="Pfam" id="PF04488">
    <property type="entry name" value="Gly_transf_sug"/>
    <property type="match status" value="1"/>
</dbReference>
<dbReference type="RefSeq" id="XP_056553656.1">
    <property type="nucleotide sequence ID" value="XM_056701593.1"/>
</dbReference>
<dbReference type="Proteomes" id="UP001147782">
    <property type="component" value="Unassembled WGS sequence"/>
</dbReference>
<dbReference type="AlphaFoldDB" id="A0A9W9S1I5"/>
<evidence type="ECO:0000256" key="1">
    <source>
        <dbReference type="ARBA" id="ARBA00009003"/>
    </source>
</evidence>
<dbReference type="PANTHER" id="PTHR32385">
    <property type="entry name" value="MANNOSYL PHOSPHORYLINOSITOL CERAMIDE SYNTHASE"/>
    <property type="match status" value="1"/>
</dbReference>
<dbReference type="GO" id="GO:0051999">
    <property type="term" value="P:mannosyl-inositol phosphorylceramide biosynthetic process"/>
    <property type="evidence" value="ECO:0007669"/>
    <property type="project" value="TreeGrafter"/>
</dbReference>
<dbReference type="PANTHER" id="PTHR32385:SF15">
    <property type="entry name" value="INOSITOL PHOSPHOCERAMIDE MANNOSYLTRANSFERASE 1"/>
    <property type="match status" value="1"/>
</dbReference>
<proteinExistence type="inferred from homology"/>
<name>A0A9W9S1I5_9EURO</name>
<reference evidence="4" key="2">
    <citation type="journal article" date="2023" name="IMA Fungus">
        <title>Comparative genomic study of the Penicillium genus elucidates a diverse pangenome and 15 lateral gene transfer events.</title>
        <authorList>
            <person name="Petersen C."/>
            <person name="Sorensen T."/>
            <person name="Nielsen M.R."/>
            <person name="Sondergaard T.E."/>
            <person name="Sorensen J.L."/>
            <person name="Fitzpatrick D.A."/>
            <person name="Frisvad J.C."/>
            <person name="Nielsen K.L."/>
        </authorList>
    </citation>
    <scope>NUCLEOTIDE SEQUENCE</scope>
    <source>
        <strain evidence="4">IBT 29864</strain>
    </source>
</reference>
<dbReference type="InterPro" id="IPR051706">
    <property type="entry name" value="Glycosyltransferase_domain"/>
</dbReference>
<dbReference type="Gene3D" id="3.90.550.20">
    <property type="match status" value="1"/>
</dbReference>
<organism evidence="4 5">
    <name type="scientific">Penicillium cataractarum</name>
    <dbReference type="NCBI Taxonomy" id="2100454"/>
    <lineage>
        <taxon>Eukaryota</taxon>
        <taxon>Fungi</taxon>
        <taxon>Dikarya</taxon>
        <taxon>Ascomycota</taxon>
        <taxon>Pezizomycotina</taxon>
        <taxon>Eurotiomycetes</taxon>
        <taxon>Eurotiomycetidae</taxon>
        <taxon>Eurotiales</taxon>
        <taxon>Aspergillaceae</taxon>
        <taxon>Penicillium</taxon>
    </lineage>
</organism>
<dbReference type="GO" id="GO:0000030">
    <property type="term" value="F:mannosyltransferase activity"/>
    <property type="evidence" value="ECO:0007669"/>
    <property type="project" value="TreeGrafter"/>
</dbReference>
<evidence type="ECO:0000256" key="3">
    <source>
        <dbReference type="SAM" id="Phobius"/>
    </source>
</evidence>
<accession>A0A9W9S1I5</accession>
<feature type="transmembrane region" description="Helical" evidence="3">
    <location>
        <begin position="296"/>
        <end position="315"/>
    </location>
</feature>
<dbReference type="InterPro" id="IPR007577">
    <property type="entry name" value="GlycoTrfase_DXD_sugar-bd_CS"/>
</dbReference>
<evidence type="ECO:0008006" key="6">
    <source>
        <dbReference type="Google" id="ProtNLM"/>
    </source>
</evidence>
<comment type="similarity">
    <text evidence="1">Belongs to the glycosyltransferase 32 family.</text>
</comment>
<keyword evidence="3" id="KW-0472">Membrane</keyword>
<keyword evidence="2" id="KW-0808">Transferase</keyword>
<keyword evidence="3" id="KW-0812">Transmembrane</keyword>
<keyword evidence="3" id="KW-1133">Transmembrane helix</keyword>
<gene>
    <name evidence="4" type="ORF">N7496_008674</name>
</gene>
<sequence length="343" mass="39306">MARGHLRVSLVLVLLLVLAWLSASSVQRLYYLFRLPFVWTESSAQATISQHHDNFDLTFSSFPANYSTEDAGLHPVIPAKLHHIHLGPNAPPSEWMTARADCLKHHDSWEFFLWNDTNAPQFVEKNYPHLYDMWENYPFMVQRIDALRYMALEKYGGAVLDFDLACKRSLEPLRQFDFVAPAAHPTGFSIGMMLASPNNTFVRSLIESLSMFNHIWPLLPYVTVMFSTGCHYASTVYTLQTNRSSIRILSGPSDNPNLHMLNGFVDTPLFRHLGSSSWHTKDARLILLLKDAQPKLIFIAVVITFGVLALLLWCARFTRHRFSTRDVESNLKNPSFKPLFKYT</sequence>
<dbReference type="GeneID" id="81440772"/>
<dbReference type="InterPro" id="IPR029044">
    <property type="entry name" value="Nucleotide-diphossugar_trans"/>
</dbReference>
<protein>
    <recommendedName>
        <fullName evidence="6">Glycosyl transferase</fullName>
    </recommendedName>
</protein>